<dbReference type="SUPFAM" id="SSF53067">
    <property type="entry name" value="Actin-like ATPase domain"/>
    <property type="match status" value="1"/>
</dbReference>
<comment type="similarity">
    <text evidence="1">Belongs to the ROK (NagC/XylR) family.</text>
</comment>
<keyword evidence="3" id="KW-1185">Reference proteome</keyword>
<evidence type="ECO:0000256" key="1">
    <source>
        <dbReference type="ARBA" id="ARBA00006479"/>
    </source>
</evidence>
<dbReference type="SUPFAM" id="SSF46785">
    <property type="entry name" value="Winged helix' DNA-binding domain"/>
    <property type="match status" value="1"/>
</dbReference>
<comment type="caution">
    <text evidence="2">The sequence shown here is derived from an EMBL/GenBank/DDBJ whole genome shotgun (WGS) entry which is preliminary data.</text>
</comment>
<dbReference type="Gene3D" id="3.30.420.40">
    <property type="match status" value="2"/>
</dbReference>
<reference evidence="2 3" key="1">
    <citation type="submission" date="2024-09" db="EMBL/GenBank/DDBJ databases">
        <title>The Natural Products Discovery Center: Release of the First 8490 Sequenced Strains for Exploring Actinobacteria Biosynthetic Diversity.</title>
        <authorList>
            <person name="Kalkreuter E."/>
            <person name="Kautsar S.A."/>
            <person name="Yang D."/>
            <person name="Bader C.D."/>
            <person name="Teijaro C.N."/>
            <person name="Fluegel L."/>
            <person name="Davis C.M."/>
            <person name="Simpson J.R."/>
            <person name="Lauterbach L."/>
            <person name="Steele A.D."/>
            <person name="Gui C."/>
            <person name="Meng S."/>
            <person name="Li G."/>
            <person name="Viehrig K."/>
            <person name="Ye F."/>
            <person name="Su P."/>
            <person name="Kiefer A.F."/>
            <person name="Nichols A."/>
            <person name="Cepeda A.J."/>
            <person name="Yan W."/>
            <person name="Fan B."/>
            <person name="Jiang Y."/>
            <person name="Adhikari A."/>
            <person name="Zheng C.-J."/>
            <person name="Schuster L."/>
            <person name="Cowan T.M."/>
            <person name="Smanski M.J."/>
            <person name="Chevrette M.G."/>
            <person name="De Carvalho L.P.S."/>
            <person name="Shen B."/>
        </authorList>
    </citation>
    <scope>NUCLEOTIDE SEQUENCE [LARGE SCALE GENOMIC DNA]</scope>
    <source>
        <strain evidence="2 3">NPDC058753</strain>
    </source>
</reference>
<dbReference type="InterPro" id="IPR043129">
    <property type="entry name" value="ATPase_NBD"/>
</dbReference>
<dbReference type="PANTHER" id="PTHR18964">
    <property type="entry name" value="ROK (REPRESSOR, ORF, KINASE) FAMILY"/>
    <property type="match status" value="1"/>
</dbReference>
<sequence length="400" mass="41220">MLPALVARPVVAGPPGSPAVADRPDGAAAVLRAVLDGGPLGRTAIVGETGLSAAAVSRYSADLLAMGLVWQPPEPAQPPRPGRPRIPLDINTSHHVAAGVHVALPRLTFSLTDLRGRVVASEHLPRAEHSGAVLAEVAARLPGFLRRHAHGRSVLGLGVVTGGWVDPDAGVVVENAALGWRNVPVRDALRRAVRLPVHVEGHARALARAEMLFGRVGEGVLVHLFVGNAVDAAIASGGVLLQGRRYGAGGIAHLPVPGSALPCPCGRTGCLQVSVADRGMVERAVAEGVVPRPDLQSLLRAAGRGDARAVELCRARLRMVGRAVRPMLEVISPDAVVLTEAATLQLPELLGELSREIGGAEGLVRVGSFGPDTLAVAAAVPVLAAVYRDPLGLRTVGGAR</sequence>
<dbReference type="InterPro" id="IPR036390">
    <property type="entry name" value="WH_DNA-bd_sf"/>
</dbReference>
<dbReference type="Proteomes" id="UP001599542">
    <property type="component" value="Unassembled WGS sequence"/>
</dbReference>
<dbReference type="InterPro" id="IPR000600">
    <property type="entry name" value="ROK"/>
</dbReference>
<evidence type="ECO:0000313" key="2">
    <source>
        <dbReference type="EMBL" id="MFE1357039.1"/>
    </source>
</evidence>
<accession>A0ABW6GWT8</accession>
<dbReference type="Pfam" id="PF00480">
    <property type="entry name" value="ROK"/>
    <property type="match status" value="1"/>
</dbReference>
<dbReference type="Gene3D" id="1.10.10.10">
    <property type="entry name" value="Winged helix-like DNA-binding domain superfamily/Winged helix DNA-binding domain"/>
    <property type="match status" value="1"/>
</dbReference>
<protein>
    <submittedName>
        <fullName evidence="2">ROK family protein</fullName>
    </submittedName>
</protein>
<dbReference type="InterPro" id="IPR036388">
    <property type="entry name" value="WH-like_DNA-bd_sf"/>
</dbReference>
<dbReference type="PANTHER" id="PTHR18964:SF149">
    <property type="entry name" value="BIFUNCTIONAL UDP-N-ACETYLGLUCOSAMINE 2-EPIMERASE_N-ACETYLMANNOSAMINE KINASE"/>
    <property type="match status" value="1"/>
</dbReference>
<organism evidence="2 3">
    <name type="scientific">Kitasatospora phosalacinea</name>
    <dbReference type="NCBI Taxonomy" id="2065"/>
    <lineage>
        <taxon>Bacteria</taxon>
        <taxon>Bacillati</taxon>
        <taxon>Actinomycetota</taxon>
        <taxon>Actinomycetes</taxon>
        <taxon>Kitasatosporales</taxon>
        <taxon>Streptomycetaceae</taxon>
        <taxon>Kitasatospora</taxon>
    </lineage>
</organism>
<gene>
    <name evidence="2" type="ORF">ACFW6T_34260</name>
</gene>
<dbReference type="RefSeq" id="WP_380332206.1">
    <property type="nucleotide sequence ID" value="NZ_JBHYPW010000096.1"/>
</dbReference>
<name>A0ABW6GWT8_9ACTN</name>
<proteinExistence type="inferred from homology"/>
<evidence type="ECO:0000313" key="3">
    <source>
        <dbReference type="Proteomes" id="UP001599542"/>
    </source>
</evidence>
<dbReference type="EMBL" id="JBHYPX010000120">
    <property type="protein sequence ID" value="MFE1357039.1"/>
    <property type="molecule type" value="Genomic_DNA"/>
</dbReference>